<dbReference type="Pfam" id="PF01554">
    <property type="entry name" value="MatE"/>
    <property type="match status" value="2"/>
</dbReference>
<comment type="similarity">
    <text evidence="3">Belongs to the multi antimicrobial extrusion (MATE) (TC 2.A.66.1) family.</text>
</comment>
<feature type="transmembrane region" description="Helical" evidence="13">
    <location>
        <begin position="186"/>
        <end position="206"/>
    </location>
</feature>
<dbReference type="PIRSF" id="PIRSF006603">
    <property type="entry name" value="DinF"/>
    <property type="match status" value="1"/>
</dbReference>
<evidence type="ECO:0000256" key="3">
    <source>
        <dbReference type="ARBA" id="ARBA00010199"/>
    </source>
</evidence>
<keyword evidence="15" id="KW-1185">Reference proteome</keyword>
<feature type="transmembrane region" description="Helical" evidence="13">
    <location>
        <begin position="49"/>
        <end position="72"/>
    </location>
</feature>
<gene>
    <name evidence="14" type="ORF">FYJ39_14140</name>
</gene>
<proteinExistence type="inferred from homology"/>
<feature type="transmembrane region" description="Helical" evidence="13">
    <location>
        <begin position="383"/>
        <end position="403"/>
    </location>
</feature>
<comment type="caution">
    <text evidence="14">The sequence shown here is derived from an EMBL/GenBank/DDBJ whole genome shotgun (WGS) entry which is preliminary data.</text>
</comment>
<dbReference type="InterPro" id="IPR002528">
    <property type="entry name" value="MATE_fam"/>
</dbReference>
<dbReference type="GO" id="GO:0005886">
    <property type="term" value="C:plasma membrane"/>
    <property type="evidence" value="ECO:0007669"/>
    <property type="project" value="UniProtKB-SubCell"/>
</dbReference>
<evidence type="ECO:0000256" key="13">
    <source>
        <dbReference type="SAM" id="Phobius"/>
    </source>
</evidence>
<keyword evidence="7" id="KW-1003">Cell membrane</keyword>
<sequence length="440" mass="47042">MFSRKQLIKLLAPLIAEQIMTVLVGMVDVMMVAAVGEAAVSGVSLVDSISVLILQIMGALATGGAVISAQYLGKSEPRNARKAAGQLVTVTLLLSLVIALAALVGNRWLLSFVFGSVETAVMDNAETYFWITALSYPFIGLYNACAALFRSMGNSKVSMMTSFVMNAVNIAGNAICVYGLKMGVAGVAWPTFVSRVLAAGIMFVLIQNRQNSIRLSSFKVLMPDGAMIKNILAIGIPNGLENGMFQFGKIFLQSLISSLGTAAIASYAVAGNLVTILYLPGTALGLGLITIVGQCVGAGRIKEAKDYAKGLTALNYGILTVLSTAMAAFSAQLVGFYQLSGAAGQLARELIITHCAAMLVWPLAFTVPHALRASLDAKFTMAVSIFSMWIFRIGFAYLFVYAFKLGVLGVWYGMFIDWIFRAGVFLWRFRGFEKRAAAVN</sequence>
<evidence type="ECO:0000256" key="10">
    <source>
        <dbReference type="ARBA" id="ARBA00023065"/>
    </source>
</evidence>
<feature type="transmembrane region" description="Helical" evidence="13">
    <location>
        <begin position="128"/>
        <end position="149"/>
    </location>
</feature>
<feature type="transmembrane region" description="Helical" evidence="13">
    <location>
        <begin position="250"/>
        <end position="270"/>
    </location>
</feature>
<dbReference type="PANTHER" id="PTHR43298">
    <property type="entry name" value="MULTIDRUG RESISTANCE PROTEIN NORM-RELATED"/>
    <property type="match status" value="1"/>
</dbReference>
<dbReference type="InterPro" id="IPR050222">
    <property type="entry name" value="MATE_MdtK"/>
</dbReference>
<evidence type="ECO:0000256" key="7">
    <source>
        <dbReference type="ARBA" id="ARBA00022475"/>
    </source>
</evidence>
<name>A0A7X2NMK8_9CLOT</name>
<feature type="transmembrane region" description="Helical" evidence="13">
    <location>
        <begin position="313"/>
        <end position="339"/>
    </location>
</feature>
<dbReference type="RefSeq" id="WP_154473123.1">
    <property type="nucleotide sequence ID" value="NZ_DBEWUL010000016.1"/>
</dbReference>
<comment type="function">
    <text evidence="1">Multidrug efflux pump.</text>
</comment>
<feature type="transmembrane region" description="Helical" evidence="13">
    <location>
        <begin position="276"/>
        <end position="301"/>
    </location>
</feature>
<feature type="transmembrane region" description="Helical" evidence="13">
    <location>
        <begin position="351"/>
        <end position="371"/>
    </location>
</feature>
<evidence type="ECO:0000256" key="6">
    <source>
        <dbReference type="ARBA" id="ARBA00022449"/>
    </source>
</evidence>
<dbReference type="GO" id="GO:0015297">
    <property type="term" value="F:antiporter activity"/>
    <property type="evidence" value="ECO:0007669"/>
    <property type="project" value="UniProtKB-KW"/>
</dbReference>
<dbReference type="EMBL" id="VUMD01000013">
    <property type="protein sequence ID" value="MSS37681.1"/>
    <property type="molecule type" value="Genomic_DNA"/>
</dbReference>
<evidence type="ECO:0000256" key="9">
    <source>
        <dbReference type="ARBA" id="ARBA00022989"/>
    </source>
</evidence>
<dbReference type="AlphaFoldDB" id="A0A7X2NMK8"/>
<evidence type="ECO:0000313" key="14">
    <source>
        <dbReference type="EMBL" id="MSS37681.1"/>
    </source>
</evidence>
<keyword evidence="11 13" id="KW-0472">Membrane</keyword>
<keyword evidence="8 13" id="KW-0812">Transmembrane</keyword>
<dbReference type="GO" id="GO:0006811">
    <property type="term" value="P:monoatomic ion transport"/>
    <property type="evidence" value="ECO:0007669"/>
    <property type="project" value="UniProtKB-KW"/>
</dbReference>
<reference evidence="14 15" key="1">
    <citation type="submission" date="2019-08" db="EMBL/GenBank/DDBJ databases">
        <title>In-depth cultivation of the pig gut microbiome towards novel bacterial diversity and tailored functional studies.</title>
        <authorList>
            <person name="Wylensek D."/>
            <person name="Hitch T.C.A."/>
            <person name="Clavel T."/>
        </authorList>
    </citation>
    <scope>NUCLEOTIDE SEQUENCE [LARGE SCALE GENOMIC DNA]</scope>
    <source>
        <strain evidence="14 15">WCA-389-WT-23D1</strain>
    </source>
</reference>
<dbReference type="InterPro" id="IPR048279">
    <property type="entry name" value="MdtK-like"/>
</dbReference>
<dbReference type="CDD" id="cd13137">
    <property type="entry name" value="MATE_NorM_like"/>
    <property type="match status" value="1"/>
</dbReference>
<comment type="subcellular location">
    <subcellularLocation>
        <location evidence="2">Cell membrane</location>
        <topology evidence="2">Multi-pass membrane protein</topology>
    </subcellularLocation>
</comment>
<protein>
    <recommendedName>
        <fullName evidence="4">Probable multidrug resistance protein NorM</fullName>
    </recommendedName>
    <alternativeName>
        <fullName evidence="12">Multidrug-efflux transporter</fullName>
    </alternativeName>
</protein>
<evidence type="ECO:0000256" key="11">
    <source>
        <dbReference type="ARBA" id="ARBA00023136"/>
    </source>
</evidence>
<evidence type="ECO:0000256" key="1">
    <source>
        <dbReference type="ARBA" id="ARBA00003408"/>
    </source>
</evidence>
<feature type="transmembrane region" description="Helical" evidence="13">
    <location>
        <begin position="84"/>
        <end position="108"/>
    </location>
</feature>
<evidence type="ECO:0000256" key="12">
    <source>
        <dbReference type="ARBA" id="ARBA00031636"/>
    </source>
</evidence>
<dbReference type="NCBIfam" id="TIGR00797">
    <property type="entry name" value="matE"/>
    <property type="match status" value="1"/>
</dbReference>
<evidence type="ECO:0000256" key="8">
    <source>
        <dbReference type="ARBA" id="ARBA00022692"/>
    </source>
</evidence>
<dbReference type="PANTHER" id="PTHR43298:SF2">
    <property type="entry name" value="FMN_FAD EXPORTER YEEO-RELATED"/>
    <property type="match status" value="1"/>
</dbReference>
<organism evidence="14 15">
    <name type="scientific">Clostridium porci</name>
    <dbReference type="NCBI Taxonomy" id="2605778"/>
    <lineage>
        <taxon>Bacteria</taxon>
        <taxon>Bacillati</taxon>
        <taxon>Bacillota</taxon>
        <taxon>Clostridia</taxon>
        <taxon>Eubacteriales</taxon>
        <taxon>Clostridiaceae</taxon>
        <taxon>Clostridium</taxon>
    </lineage>
</organism>
<keyword evidence="10" id="KW-0406">Ion transport</keyword>
<feature type="transmembrane region" description="Helical" evidence="13">
    <location>
        <begin position="161"/>
        <end position="180"/>
    </location>
</feature>
<dbReference type="GO" id="GO:0042910">
    <property type="term" value="F:xenobiotic transmembrane transporter activity"/>
    <property type="evidence" value="ECO:0007669"/>
    <property type="project" value="InterPro"/>
</dbReference>
<keyword evidence="5" id="KW-0813">Transport</keyword>
<evidence type="ECO:0000256" key="5">
    <source>
        <dbReference type="ARBA" id="ARBA00022448"/>
    </source>
</evidence>
<feature type="transmembrane region" description="Helical" evidence="13">
    <location>
        <begin position="409"/>
        <end position="427"/>
    </location>
</feature>
<accession>A0A7X2NMK8</accession>
<evidence type="ECO:0000256" key="2">
    <source>
        <dbReference type="ARBA" id="ARBA00004651"/>
    </source>
</evidence>
<evidence type="ECO:0000313" key="15">
    <source>
        <dbReference type="Proteomes" id="UP000429958"/>
    </source>
</evidence>
<dbReference type="Proteomes" id="UP000429958">
    <property type="component" value="Unassembled WGS sequence"/>
</dbReference>
<keyword evidence="9 13" id="KW-1133">Transmembrane helix</keyword>
<keyword evidence="6" id="KW-0050">Antiport</keyword>
<evidence type="ECO:0000256" key="4">
    <source>
        <dbReference type="ARBA" id="ARBA00020268"/>
    </source>
</evidence>